<evidence type="ECO:0000259" key="3">
    <source>
        <dbReference type="PROSITE" id="PS50801"/>
    </source>
</evidence>
<dbReference type="NCBIfam" id="TIGR00377">
    <property type="entry name" value="ant_ant_sig"/>
    <property type="match status" value="1"/>
</dbReference>
<accession>A0A497W6S1</accession>
<reference evidence="4 5" key="1">
    <citation type="submission" date="2018-10" db="EMBL/GenBank/DDBJ databases">
        <title>Genomic Encyclopedia of Archaeal and Bacterial Type Strains, Phase II (KMG-II): from individual species to whole genera.</title>
        <authorList>
            <person name="Goeker M."/>
        </authorList>
    </citation>
    <scope>NUCLEOTIDE SEQUENCE [LARGE SCALE GENOMIC DNA]</scope>
    <source>
        <strain evidence="4 5">DSM 29466</strain>
    </source>
</reference>
<comment type="similarity">
    <text evidence="1 2">Belongs to the anti-sigma-factor antagonist family.</text>
</comment>
<evidence type="ECO:0000313" key="5">
    <source>
        <dbReference type="Proteomes" id="UP000269157"/>
    </source>
</evidence>
<keyword evidence="5" id="KW-1185">Reference proteome</keyword>
<organism evidence="4 5">
    <name type="scientific">Litoreibacter meonggei</name>
    <dbReference type="NCBI Taxonomy" id="1049199"/>
    <lineage>
        <taxon>Bacteria</taxon>
        <taxon>Pseudomonadati</taxon>
        <taxon>Pseudomonadota</taxon>
        <taxon>Alphaproteobacteria</taxon>
        <taxon>Rhodobacterales</taxon>
        <taxon>Roseobacteraceae</taxon>
        <taxon>Litoreibacter</taxon>
    </lineage>
</organism>
<proteinExistence type="inferred from homology"/>
<gene>
    <name evidence="4" type="ORF">BCF46_2115</name>
</gene>
<dbReference type="Gene3D" id="3.30.750.24">
    <property type="entry name" value="STAS domain"/>
    <property type="match status" value="1"/>
</dbReference>
<dbReference type="InterPro" id="IPR002645">
    <property type="entry name" value="STAS_dom"/>
</dbReference>
<name>A0A497W6S1_9RHOB</name>
<dbReference type="Pfam" id="PF01740">
    <property type="entry name" value="STAS"/>
    <property type="match status" value="1"/>
</dbReference>
<comment type="caution">
    <text evidence="4">The sequence shown here is derived from an EMBL/GenBank/DDBJ whole genome shotgun (WGS) entry which is preliminary data.</text>
</comment>
<dbReference type="InterPro" id="IPR036513">
    <property type="entry name" value="STAS_dom_sf"/>
</dbReference>
<dbReference type="PANTHER" id="PTHR33495:SF2">
    <property type="entry name" value="ANTI-SIGMA FACTOR ANTAGONIST TM_1081-RELATED"/>
    <property type="match status" value="1"/>
</dbReference>
<dbReference type="OrthoDB" id="9796076at2"/>
<dbReference type="SUPFAM" id="SSF52091">
    <property type="entry name" value="SpoIIaa-like"/>
    <property type="match status" value="1"/>
</dbReference>
<dbReference type="PROSITE" id="PS50801">
    <property type="entry name" value="STAS"/>
    <property type="match status" value="1"/>
</dbReference>
<evidence type="ECO:0000256" key="2">
    <source>
        <dbReference type="RuleBase" id="RU003749"/>
    </source>
</evidence>
<dbReference type="GO" id="GO:0043856">
    <property type="term" value="F:anti-sigma factor antagonist activity"/>
    <property type="evidence" value="ECO:0007669"/>
    <property type="project" value="InterPro"/>
</dbReference>
<evidence type="ECO:0000256" key="1">
    <source>
        <dbReference type="ARBA" id="ARBA00009013"/>
    </source>
</evidence>
<evidence type="ECO:0000313" key="4">
    <source>
        <dbReference type="EMBL" id="RLJ51890.1"/>
    </source>
</evidence>
<dbReference type="RefSeq" id="WP_121023944.1">
    <property type="nucleotide sequence ID" value="NZ_RCCE01000003.1"/>
</dbReference>
<dbReference type="CDD" id="cd07043">
    <property type="entry name" value="STAS_anti-anti-sigma_factors"/>
    <property type="match status" value="1"/>
</dbReference>
<protein>
    <recommendedName>
        <fullName evidence="2">Anti-sigma factor antagonist</fullName>
    </recommendedName>
</protein>
<dbReference type="Proteomes" id="UP000269157">
    <property type="component" value="Unassembled WGS sequence"/>
</dbReference>
<dbReference type="EMBL" id="RCCE01000003">
    <property type="protein sequence ID" value="RLJ51890.1"/>
    <property type="molecule type" value="Genomic_DNA"/>
</dbReference>
<dbReference type="AlphaFoldDB" id="A0A497W6S1"/>
<sequence>MMQINETSSGVLVLTLTAKRIDAASAVHFKDDFREATAAHSGRVVMDLGSVTFMDSSGLGAMVAALKAMGGRKLELCKMTAAVDKVFRLTRMDKVFLLHADVEHALSFNDSKDVDAA</sequence>
<dbReference type="InterPro" id="IPR003658">
    <property type="entry name" value="Anti-sigma_ant"/>
</dbReference>
<dbReference type="PANTHER" id="PTHR33495">
    <property type="entry name" value="ANTI-SIGMA FACTOR ANTAGONIST TM_1081-RELATED-RELATED"/>
    <property type="match status" value="1"/>
</dbReference>
<feature type="domain" description="STAS" evidence="3">
    <location>
        <begin position="21"/>
        <end position="109"/>
    </location>
</feature>